<evidence type="ECO:0000256" key="2">
    <source>
        <dbReference type="ARBA" id="ARBA00023172"/>
    </source>
</evidence>
<dbReference type="InterPro" id="IPR002104">
    <property type="entry name" value="Integrase_catalytic"/>
</dbReference>
<dbReference type="SUPFAM" id="SSF56349">
    <property type="entry name" value="DNA breaking-rejoining enzymes"/>
    <property type="match status" value="1"/>
</dbReference>
<evidence type="ECO:0000313" key="4">
    <source>
        <dbReference type="EMBL" id="AUF81987.1"/>
    </source>
</evidence>
<proteinExistence type="inferred from homology"/>
<accession>A0A2H4ZK97</accession>
<dbReference type="Gene3D" id="1.10.443.10">
    <property type="entry name" value="Intergrase catalytic core"/>
    <property type="match status" value="1"/>
</dbReference>
<dbReference type="EMBL" id="MF974563">
    <property type="protein sequence ID" value="AUF81987.1"/>
    <property type="molecule type" value="Genomic_DNA"/>
</dbReference>
<name>A0A2H4ZK97_GVCL</name>
<dbReference type="InterPro" id="IPR013762">
    <property type="entry name" value="Integrase-like_cat_sf"/>
</dbReference>
<evidence type="ECO:0000256" key="1">
    <source>
        <dbReference type="ARBA" id="ARBA00008857"/>
    </source>
</evidence>
<protein>
    <submittedName>
        <fullName evidence="4">Vlf-1</fullName>
    </submittedName>
</protein>
<comment type="similarity">
    <text evidence="1">Belongs to the 'phage' integrase family.</text>
</comment>
<organism evidence="4">
    <name type="scientific">Cryptophlebia leucotreta granulosis virus</name>
    <name type="common">ClGV</name>
    <name type="synonym">Cryptophlebia leucotreta granulovirus</name>
    <dbReference type="NCBI Taxonomy" id="35254"/>
    <lineage>
        <taxon>Viruses</taxon>
        <taxon>Viruses incertae sedis</taxon>
        <taxon>Naldaviricetes</taxon>
        <taxon>Lefavirales</taxon>
        <taxon>Baculoviridae</taxon>
        <taxon>Betabaculovirus</taxon>
        <taxon>Betabaculovirus cryleucotretae</taxon>
    </lineage>
</organism>
<feature type="domain" description="Tyr recombinase" evidence="3">
    <location>
        <begin position="193"/>
        <end position="349"/>
    </location>
</feature>
<dbReference type="InterPro" id="IPR011010">
    <property type="entry name" value="DNA_brk_join_enz"/>
</dbReference>
<keyword evidence="2" id="KW-0233">DNA recombination</keyword>
<dbReference type="GO" id="GO:0003677">
    <property type="term" value="F:DNA binding"/>
    <property type="evidence" value="ECO:0007669"/>
    <property type="project" value="InterPro"/>
</dbReference>
<organismHost>
    <name type="scientific">Tortricidae</name>
    <dbReference type="NCBI Taxonomy" id="7139"/>
</organismHost>
<dbReference type="GO" id="GO:0006310">
    <property type="term" value="P:DNA recombination"/>
    <property type="evidence" value="ECO:0007669"/>
    <property type="project" value="UniProtKB-KW"/>
</dbReference>
<dbReference type="GO" id="GO:0015074">
    <property type="term" value="P:DNA integration"/>
    <property type="evidence" value="ECO:0007669"/>
    <property type="project" value="InterPro"/>
</dbReference>
<reference evidence="4" key="1">
    <citation type="journal article" date="2017" name="Int. J. Mol. Sci.">
        <title>Genome Analysis and Genetic Stability of the Cryptophlebia leucotreta Granulovirus (CrleGV-SA) after 15 Years of Commercial Use as a Biopesticide.</title>
        <authorList>
            <person name="van der Merwe M."/>
            <person name="Jukes M.D."/>
            <person name="Rabalski L."/>
            <person name="Knox C."/>
            <person name="Opoku-Debrah J.K."/>
            <person name="Moore S.D."/>
            <person name="Krejmer-Rabalska M."/>
            <person name="Szewczyk B."/>
            <person name="Hill M.P."/>
        </authorList>
    </citation>
    <scope>NUCLEOTIDE SEQUENCE</scope>
    <source>
        <strain evidence="4">CrleGV-SA</strain>
    </source>
</reference>
<dbReference type="Pfam" id="PF00589">
    <property type="entry name" value="Phage_integrase"/>
    <property type="match status" value="1"/>
</dbReference>
<evidence type="ECO:0000259" key="3">
    <source>
        <dbReference type="Pfam" id="PF00589"/>
    </source>
</evidence>
<sequence length="375" mass="44066">MTTQVTSKRNMENYKIWLWVIKNHGLFAKLLEETIERQKRDFDVEGGERKKKLWTPLKKEQEYKESTKQEFKSLLSKIIYCLIDDQNLENYGWYNLNREMESLLAGKSLMDVEDFIERLLEMGGINKKRMQATINYYTRSLKLPDYRIPAGVELPKDKEKRKKMAKNKTIDLKDDFIDPVRQYIENEIQFKNYFNNPALVRAAIAFNIIQGTGMRITNAYQIRLSDLEKVYEKGEHKVCDFITKHAKVDFCYVKCIDKKALKLALDMYRKIPVDSLNKISPKSPTRFHDIKMLTDKVADWKGGDQKRFTSNMIRNFVADTMLNKGISLNKTSKMMNHASVSATRHYVNKYHPGPSLYLDEENQLSDEENLLTHLD</sequence>